<feature type="non-terminal residue" evidence="1">
    <location>
        <position position="1"/>
    </location>
</feature>
<sequence length="129" mass="15299">MSILLEKYKVVHMVATTYHPQGNSQAKMFNREIKQILQKVVHPNRKDLSRLLEDAFWAHRTIYQAPLGMSPYRIVCHLPVGIEHRAYWVVKKCNMAFDQAGTRKESFNCQNLRGFTWKPLRTPKFRKKR</sequence>
<reference evidence="1" key="1">
    <citation type="submission" date="2018-05" db="EMBL/GenBank/DDBJ databases">
        <title>Draft genome of Mucuna pruriens seed.</title>
        <authorList>
            <person name="Nnadi N.E."/>
            <person name="Vos R."/>
            <person name="Hasami M.H."/>
            <person name="Devisetty U.K."/>
            <person name="Aguiy J.C."/>
        </authorList>
    </citation>
    <scope>NUCLEOTIDE SEQUENCE [LARGE SCALE GENOMIC DNA]</scope>
    <source>
        <strain evidence="1">JCA_2017</strain>
    </source>
</reference>
<dbReference type="AlphaFoldDB" id="A0A371F613"/>
<name>A0A371F613_MUCPR</name>
<evidence type="ECO:0000313" key="2">
    <source>
        <dbReference type="Proteomes" id="UP000257109"/>
    </source>
</evidence>
<dbReference type="InterPro" id="IPR012337">
    <property type="entry name" value="RNaseH-like_sf"/>
</dbReference>
<organism evidence="1 2">
    <name type="scientific">Mucuna pruriens</name>
    <name type="common">Velvet bean</name>
    <name type="synonym">Dolichos pruriens</name>
    <dbReference type="NCBI Taxonomy" id="157652"/>
    <lineage>
        <taxon>Eukaryota</taxon>
        <taxon>Viridiplantae</taxon>
        <taxon>Streptophyta</taxon>
        <taxon>Embryophyta</taxon>
        <taxon>Tracheophyta</taxon>
        <taxon>Spermatophyta</taxon>
        <taxon>Magnoliopsida</taxon>
        <taxon>eudicotyledons</taxon>
        <taxon>Gunneridae</taxon>
        <taxon>Pentapetalae</taxon>
        <taxon>rosids</taxon>
        <taxon>fabids</taxon>
        <taxon>Fabales</taxon>
        <taxon>Fabaceae</taxon>
        <taxon>Papilionoideae</taxon>
        <taxon>50 kb inversion clade</taxon>
        <taxon>NPAAA clade</taxon>
        <taxon>indigoferoid/millettioid clade</taxon>
        <taxon>Phaseoleae</taxon>
        <taxon>Mucuna</taxon>
    </lineage>
</organism>
<dbReference type="Proteomes" id="UP000257109">
    <property type="component" value="Unassembled WGS sequence"/>
</dbReference>
<dbReference type="Gene3D" id="3.30.420.10">
    <property type="entry name" value="Ribonuclease H-like superfamily/Ribonuclease H"/>
    <property type="match status" value="1"/>
</dbReference>
<protein>
    <recommendedName>
        <fullName evidence="3">Integrase catalytic domain-containing protein</fullName>
    </recommendedName>
</protein>
<evidence type="ECO:0008006" key="3">
    <source>
        <dbReference type="Google" id="ProtNLM"/>
    </source>
</evidence>
<dbReference type="SUPFAM" id="SSF53098">
    <property type="entry name" value="Ribonuclease H-like"/>
    <property type="match status" value="1"/>
</dbReference>
<dbReference type="OrthoDB" id="5596291at2759"/>
<gene>
    <name evidence="1" type="ORF">CR513_46618</name>
</gene>
<proteinExistence type="predicted"/>
<accession>A0A371F613</accession>
<evidence type="ECO:0000313" key="1">
    <source>
        <dbReference type="EMBL" id="RDX73724.1"/>
    </source>
</evidence>
<dbReference type="EMBL" id="QJKJ01010429">
    <property type="protein sequence ID" value="RDX73724.1"/>
    <property type="molecule type" value="Genomic_DNA"/>
</dbReference>
<dbReference type="GO" id="GO:0003676">
    <property type="term" value="F:nucleic acid binding"/>
    <property type="evidence" value="ECO:0007669"/>
    <property type="project" value="InterPro"/>
</dbReference>
<keyword evidence="2" id="KW-1185">Reference proteome</keyword>
<comment type="caution">
    <text evidence="1">The sequence shown here is derived from an EMBL/GenBank/DDBJ whole genome shotgun (WGS) entry which is preliminary data.</text>
</comment>
<dbReference type="InterPro" id="IPR036397">
    <property type="entry name" value="RNaseH_sf"/>
</dbReference>